<evidence type="ECO:0008006" key="3">
    <source>
        <dbReference type="Google" id="ProtNLM"/>
    </source>
</evidence>
<organism evidence="1 2">
    <name type="scientific">Ammonicoccus fulvus</name>
    <dbReference type="NCBI Taxonomy" id="3138240"/>
    <lineage>
        <taxon>Bacteria</taxon>
        <taxon>Bacillati</taxon>
        <taxon>Actinomycetota</taxon>
        <taxon>Actinomycetes</taxon>
        <taxon>Propionibacteriales</taxon>
        <taxon>Propionibacteriaceae</taxon>
        <taxon>Ammonicoccus</taxon>
    </lineage>
</organism>
<reference evidence="1 2" key="1">
    <citation type="submission" date="2024-04" db="EMBL/GenBank/DDBJ databases">
        <title>Isolation of an actinomycete strain from pig manure.</title>
        <authorList>
            <person name="Gong T."/>
            <person name="Yu Z."/>
            <person name="An M."/>
            <person name="Wei C."/>
            <person name="Yang W."/>
            <person name="Liu L."/>
        </authorList>
    </citation>
    <scope>NUCLEOTIDE SEQUENCE [LARGE SCALE GENOMIC DNA]</scope>
    <source>
        <strain evidence="1 2">ZF39</strain>
    </source>
</reference>
<protein>
    <recommendedName>
        <fullName evidence="3">Transcriptional regulator, AbiEi antitoxin, Type IV TA system</fullName>
    </recommendedName>
</protein>
<accession>A0ABZ3FNU8</accession>
<keyword evidence="2" id="KW-1185">Reference proteome</keyword>
<dbReference type="Proteomes" id="UP001442841">
    <property type="component" value="Chromosome"/>
</dbReference>
<proteinExistence type="predicted"/>
<dbReference type="EMBL" id="CP154795">
    <property type="protein sequence ID" value="XAN06439.1"/>
    <property type="molecule type" value="Genomic_DNA"/>
</dbReference>
<evidence type="ECO:0000313" key="2">
    <source>
        <dbReference type="Proteomes" id="UP001442841"/>
    </source>
</evidence>
<gene>
    <name evidence="1" type="ORF">AADG42_03645</name>
</gene>
<evidence type="ECO:0000313" key="1">
    <source>
        <dbReference type="EMBL" id="XAN06439.1"/>
    </source>
</evidence>
<dbReference type="RefSeq" id="WP_425307868.1">
    <property type="nucleotide sequence ID" value="NZ_CP154795.1"/>
</dbReference>
<sequence length="317" mass="35296">MERYQDLRRAGVTRAELAGRVRRGDLVRVRRGAFRKPGTLTPEEEHLELMAAMTGSLVKGAVVSHASAAVLHGLPVPRDVLGRVFVTTPGVGRVTRHLHRYDARVPEAGCVELGRLPEFGALSRLMVGEGTDLSGLPVTSLARTVVDLARSLAYHHAVAVVDAALRMGVGRDALEAELELARRRPGNARARMAVEFGDGRAESPGESWSRVQMAALGLPKPGLQTELFDVDGKLVARVDFDWEEYGVVGEFDGDTKYGRLLKPGQDVNTVVRKERAREERIRRQDRWVIRWVTKELFNEKLFRQIIETGLKNGLRRR</sequence>
<name>A0ABZ3FNU8_9ACTN</name>